<evidence type="ECO:0000256" key="6">
    <source>
        <dbReference type="ARBA" id="ARBA00023136"/>
    </source>
</evidence>
<dbReference type="EMBL" id="JH992987">
    <property type="protein sequence ID" value="EKX48025.1"/>
    <property type="molecule type" value="Genomic_DNA"/>
</dbReference>
<dbReference type="InterPro" id="IPR000203">
    <property type="entry name" value="GPS"/>
</dbReference>
<feature type="compositionally biased region" description="Low complexity" evidence="9">
    <location>
        <begin position="555"/>
        <end position="574"/>
    </location>
</feature>
<dbReference type="InterPro" id="IPR002909">
    <property type="entry name" value="IPT_dom"/>
</dbReference>
<feature type="compositionally biased region" description="Gly residues" evidence="9">
    <location>
        <begin position="5395"/>
        <end position="5407"/>
    </location>
</feature>
<feature type="region of interest" description="Disordered" evidence="9">
    <location>
        <begin position="5523"/>
        <end position="5557"/>
    </location>
</feature>
<dbReference type="Gene3D" id="2.60.220.50">
    <property type="match status" value="1"/>
</dbReference>
<feature type="compositionally biased region" description="Low complexity" evidence="9">
    <location>
        <begin position="514"/>
        <end position="547"/>
    </location>
</feature>
<feature type="region of interest" description="Disordered" evidence="9">
    <location>
        <begin position="5628"/>
        <end position="5647"/>
    </location>
</feature>
<evidence type="ECO:0000256" key="9">
    <source>
        <dbReference type="SAM" id="MobiDB-lite"/>
    </source>
</evidence>
<dbReference type="InterPro" id="IPR014756">
    <property type="entry name" value="Ig_E-set"/>
</dbReference>
<evidence type="ECO:0008006" key="16">
    <source>
        <dbReference type="Google" id="ProtNLM"/>
    </source>
</evidence>
<evidence type="ECO:0000259" key="12">
    <source>
        <dbReference type="PROSITE" id="PS50221"/>
    </source>
</evidence>
<feature type="compositionally biased region" description="Low complexity" evidence="9">
    <location>
        <begin position="201"/>
        <end position="220"/>
    </location>
</feature>
<feature type="compositionally biased region" description="Low complexity" evidence="9">
    <location>
        <begin position="235"/>
        <end position="259"/>
    </location>
</feature>
<feature type="region of interest" description="Disordered" evidence="9">
    <location>
        <begin position="199"/>
        <end position="259"/>
    </location>
</feature>
<dbReference type="InterPro" id="IPR009030">
    <property type="entry name" value="Growth_fac_rcpt_cys_sf"/>
</dbReference>
<dbReference type="SMART" id="SM00181">
    <property type="entry name" value="EGF"/>
    <property type="match status" value="2"/>
</dbReference>
<evidence type="ECO:0000256" key="8">
    <source>
        <dbReference type="PROSITE-ProRule" id="PRU00076"/>
    </source>
</evidence>
<evidence type="ECO:0000256" key="3">
    <source>
        <dbReference type="ARBA" id="ARBA00022536"/>
    </source>
</evidence>
<feature type="compositionally biased region" description="Low complexity" evidence="9">
    <location>
        <begin position="725"/>
        <end position="744"/>
    </location>
</feature>
<evidence type="ECO:0000256" key="2">
    <source>
        <dbReference type="ARBA" id="ARBA00022475"/>
    </source>
</evidence>
<dbReference type="CDD" id="cd00603">
    <property type="entry name" value="IPT_PCSR"/>
    <property type="match status" value="1"/>
</dbReference>
<feature type="transmembrane region" description="Helical" evidence="10">
    <location>
        <begin position="5433"/>
        <end position="5452"/>
    </location>
</feature>
<dbReference type="InterPro" id="IPR002859">
    <property type="entry name" value="PKD/REJ-like"/>
</dbReference>
<dbReference type="InterPro" id="IPR046338">
    <property type="entry name" value="GAIN_dom_sf"/>
</dbReference>
<feature type="compositionally biased region" description="Low complexity" evidence="9">
    <location>
        <begin position="759"/>
        <end position="783"/>
    </location>
</feature>
<protein>
    <recommendedName>
        <fullName evidence="16">EGF-like domain-containing protein</fullName>
    </recommendedName>
</protein>
<feature type="compositionally biased region" description="Low complexity" evidence="9">
    <location>
        <begin position="630"/>
        <end position="663"/>
    </location>
</feature>
<feature type="region of interest" description="Disordered" evidence="9">
    <location>
        <begin position="676"/>
        <end position="783"/>
    </location>
</feature>
<dbReference type="PROSITE" id="PS01186">
    <property type="entry name" value="EGF_2"/>
    <property type="match status" value="2"/>
</dbReference>
<dbReference type="Pfam" id="PF02010">
    <property type="entry name" value="REJ"/>
    <property type="match status" value="1"/>
</dbReference>
<feature type="disulfide bond" evidence="8">
    <location>
        <begin position="117"/>
        <end position="126"/>
    </location>
</feature>
<dbReference type="InterPro" id="IPR057244">
    <property type="entry name" value="GAIN_B"/>
</dbReference>
<comment type="caution">
    <text evidence="8">Lacks conserved residue(s) required for the propagation of feature annotation.</text>
</comment>
<feature type="region of interest" description="Disordered" evidence="9">
    <location>
        <begin position="5462"/>
        <end position="5498"/>
    </location>
</feature>
<keyword evidence="4 10" id="KW-0812">Transmembrane</keyword>
<organism evidence="13">
    <name type="scientific">Guillardia theta (strain CCMP2712)</name>
    <name type="common">Cryptophyte</name>
    <dbReference type="NCBI Taxonomy" id="905079"/>
    <lineage>
        <taxon>Eukaryota</taxon>
        <taxon>Cryptophyceae</taxon>
        <taxon>Pyrenomonadales</taxon>
        <taxon>Geminigeraceae</taxon>
        <taxon>Guillardia</taxon>
    </lineage>
</organism>
<dbReference type="OrthoDB" id="1668230at2759"/>
<feature type="compositionally biased region" description="Polar residues" evidence="9">
    <location>
        <begin position="697"/>
        <end position="710"/>
    </location>
</feature>
<feature type="compositionally biased region" description="Low complexity" evidence="9">
    <location>
        <begin position="315"/>
        <end position="344"/>
    </location>
</feature>
<feature type="disulfide bond" evidence="8">
    <location>
        <begin position="92"/>
        <end position="102"/>
    </location>
</feature>
<feature type="region of interest" description="Disordered" evidence="9">
    <location>
        <begin position="5395"/>
        <end position="5429"/>
    </location>
</feature>
<dbReference type="InterPro" id="IPR000742">
    <property type="entry name" value="EGF"/>
</dbReference>
<keyword evidence="7 8" id="KW-1015">Disulfide bond</keyword>
<dbReference type="PANTHER" id="PTHR24043">
    <property type="entry name" value="SCAVENGER RECEPTOR CLASS F"/>
    <property type="match status" value="1"/>
</dbReference>
<feature type="compositionally biased region" description="Low complexity" evidence="9">
    <location>
        <begin position="441"/>
        <end position="460"/>
    </location>
</feature>
<dbReference type="Gene3D" id="2.60.40.10">
    <property type="entry name" value="Immunoglobulins"/>
    <property type="match status" value="1"/>
</dbReference>
<dbReference type="Pfam" id="PF01833">
    <property type="entry name" value="TIG"/>
    <property type="match status" value="1"/>
</dbReference>
<dbReference type="GeneID" id="17304677"/>
<dbReference type="CDD" id="cd00102">
    <property type="entry name" value="IPT"/>
    <property type="match status" value="1"/>
</dbReference>
<evidence type="ECO:0000256" key="4">
    <source>
        <dbReference type="ARBA" id="ARBA00022692"/>
    </source>
</evidence>
<dbReference type="Pfam" id="PF01825">
    <property type="entry name" value="GPS"/>
    <property type="match status" value="1"/>
</dbReference>
<dbReference type="InterPro" id="IPR013783">
    <property type="entry name" value="Ig-like_fold"/>
</dbReference>
<feature type="region of interest" description="Disordered" evidence="9">
    <location>
        <begin position="798"/>
        <end position="820"/>
    </location>
</feature>
<dbReference type="GO" id="GO:0005886">
    <property type="term" value="C:plasma membrane"/>
    <property type="evidence" value="ECO:0007669"/>
    <property type="project" value="UniProtKB-SubCell"/>
</dbReference>
<evidence type="ECO:0000256" key="1">
    <source>
        <dbReference type="ARBA" id="ARBA00004236"/>
    </source>
</evidence>
<reference evidence="14" key="3">
    <citation type="submission" date="2015-06" db="UniProtKB">
        <authorList>
            <consortium name="EnsemblProtists"/>
        </authorList>
    </citation>
    <scope>IDENTIFICATION</scope>
</reference>
<feature type="compositionally biased region" description="Low complexity" evidence="9">
    <location>
        <begin position="396"/>
        <end position="424"/>
    </location>
</feature>
<dbReference type="Proteomes" id="UP000011087">
    <property type="component" value="Unassembled WGS sequence"/>
</dbReference>
<feature type="domain" description="EGF-like" evidence="11">
    <location>
        <begin position="88"/>
        <end position="127"/>
    </location>
</feature>
<keyword evidence="5 10" id="KW-1133">Transmembrane helix</keyword>
<evidence type="ECO:0000313" key="14">
    <source>
        <dbReference type="EnsemblProtists" id="EKX48025"/>
    </source>
</evidence>
<dbReference type="Gene3D" id="2.170.300.10">
    <property type="entry name" value="Tie2 ligand-binding domain superfamily"/>
    <property type="match status" value="1"/>
</dbReference>
<keyword evidence="2" id="KW-1003">Cell membrane</keyword>
<sequence length="5647" mass="601876">MLTEQKEENLNLNQIACETNNFGLSCQQTCSPEVNCTGHGRCSGWDGECICLEGWGGARCGEATGAGSGGCDGEHGGPGCLACRAGEYGQGCNESCSANATCSGHGRCGGWDGECICLEGWGGARCGEATGAGSGGCDGEHGGPGCLACRAGEYGQGCNESCSANATCSGHGRYHNGFFKHAYIWTGINCHVDLTDSEGGASSTTQASTPAPSTPSWQTSVDGYLVGNTSSAGIETSATWESSTSTPVPSSTELSNVSSTSTTTAIDSKLYTTTGAGEGGASSTTQASTPAPSTPSWQTSVDGYLVGNTSSAGIETSATWESSTSTPVPSSTESYNVSSTSTTTAIDSKLYTTTGAGEGGASSTTQASTPAPSTPSWQTSVDGYLVGNTSSVGIETSATWESSTSTPVPSSTELSNVSSTSTTTAIDSKLYTTTGAGEGGASSTTQASTPAPSTPSWQTSVDGYLVGNTSSAGIETSATWESSTSTPVPSSTESYNVSSTSTTTAIDSKLYTTTGTSSTTQASTPAPSTAVPSSTELSNVSSTSTTTAIDSKLYTTTGTSSTTQASTPAPSMPSWQTSVDGYLVGNTSSAGIETSATWESSTSTPVPSSTELSNVSSTSTTTAIDSKLYTTTGTSSTTQASTPAPSTAVPSSTESFNVSSTSTTTAIDSKLYTTTGASSTTQASTPAPSSTEPISTELSNVSSTSTTTAIDSKLYTTTGAGEGGASSTTQASTPAPSTPSWQTSVDGYLVGNTSSAGIETSATWESSTSTPVPSSTELSNVSSTSTTTAIDSKLYTTTGASSTTQASTPAPSSTESFNVSSTSSNVTSAMQFLLETTPSGSSFFNWTQFLSTAKQDNDYFSSLKLLELPHDELFRLTVLQPQFIKGLEAFGVSWKVSISFGGGSLQMFRNFPVLDSNGLLTVDTIAFLNGDSKWIVQISADQHNYTTTLFELDIHVVPVNDAPAFDMPSSVSILEDSGLTQISHFATNISAGPLNEQWQQVYFVMSPWKFSDASHFKLVPMLFSNGTLQLWPADDYSGDTIWNVSLMDNGGTDNGGQNISLPRLLTVLVLSVNDMPYFSIQPVLVIPSNSNYMTMARVVFNISSGALNEADQTLSFDLVSASRWDNLSLTLTPNGTLILQNFKGLDAKVVVLVTLTDDGLMAANDSLTSQPRNLTIYFVASPPPPSTLMSYKKDFAIVEVVWTHGWIEDSYSGISNQFNFSFVVTIVECKTDACVPSELSVSPRDCSNGSCIIDLRLTSWKSFYSVSVQAKNLVGSSSPQSVKFAGTFAIDVSLPFISSLQFNFSSTASESILLVHLLPPESNNSGSQHITEYEFELCRAIADVNESDCVSFTEINPHSETQTSDYTFTFLISWLNYRESEFFVKNSSRKILLIRGQNVSIRARAIYSIIIGPWSFPYNFRVAGKPNSTIGLSTRETDAVHVLLTWSLPADTGYGDEAMPLTCFQITAATCADMSERCVVWRKCLDLQFLLTADGQFQYSFTNTSLKNPGTYFFMVCPVNELGPAVDCETSKSDFNILPVIFSPSSVPVYFILRNSTTRTFDVWSGDQVTKDLSLILTSLPLQLSWEELAISLVIPNLTISLNATDWAFDLRSAFFTIHLSRILGSQVLFSAFANSVKGNLQVSIKQNPWKRVALPIEINTGYPQIVFESISPSSGEMAGGYFVNIQLRDFLGPRTRYSAGLYNLYTASISTIQVFFRSDGVYRQSQYFTLTKQTAGTSNSYDLFVLSIFVPVAAKEGVADIVMYISGNLAVASDISFLFVGMSIVSVSPNSGMINPGSAGQSISMVINGATSAISLNISLAGVNCKVNGWVILGTKVSIDVLLPELPTSKAGDLELVVKYPGGKLNSTWNYILPPSPYIVYSSFAIDGVSKFWLQTGKSHVISFQIKNLRPKYGWSFDNLQLIVEREYNCTFQNVGDSVLVNFAIEALQAGDRIPLSVVVFYQSERVGEVTTSDFPSGQSKVLLEFRQGFTPAVVDYLPSEGPSRGGTFVVMGITKIGAFTSQGYQILPEVRVGSDSVPVTSFWLIPLQSWINQDSTYNQIMVSSNVWNNMTNTTRTLFSKYKNVITTSEQYVQNELMTDASVMKDYMIMVLKTPQLNVTKQTRALITISFGNNFNFSISANFTYVPDNLNDPIKVNSISTDSNSLSCSLEGGCTVRASLSNFPIVYTVKDLVVQMDVRIWPLLILSDSSETQIEFQVPQASKEGVTSIIIRSSFSSQNAVAIPFTYIDTNKPEISYTSPTWSYSDGGQMVTIFLSKLPSSIPQNEFYVNVQGSLNSVLLNYSSFTVGSVGSIVGKITFILPACQPGPVSVSVKAAQKVSNSLVLQCQAIPTTPPLVDSFKRENQCTKQEIVQVKLKNFRVVSGPSEVALSFAQNTNVSASTIPNFMVMSDLSNTFMQFPYDATQYSSGNVKVWATRQPNFMIALSTPCVVQQAITLSYVIPSWVYSARSTKMMAAINDYGIYTNITQIKVLSTLNATTSSVVFNRVISGGENLLMVNFILIANLAQEHNLTVIGCNLGVCNKKILEFQVSVRTDLNPVVSNFNPQSCRFYGGTEMAIEVDNLDQNITSVLVDFGKNVSAKSIQVLDKSTKKSLVKVDIPSTNYPKTILLSLFILSPIKQWKIAFPTQFEYAVAPLPAILKLFPTEAYVETSSNIRVLIQNFPPVSSPSDFVIQFLMNDGTMLSTAVQRLELKAQATSDLPNVQIDFQSPNQNQAQTGLANMKIVKIELLDSSPVLSSRAMGGLNVPMSKASQIRIVAENVVASAQYSAKVFLQDSLVTIVHSSVDQIANSGAFIIIVPPSDSASSVLGFVSTTGLPTSQSCSTSCCSRQSCLQECGSGFVCFSLSYYDDIQPTVEILTDAQGPDVGGDFVDVIVYRYPTIGSANDVSVTFTDSSGQIFAFGTVFLLYSNDQETKLSIKTPAVNLNGLASNVFDVSILGPVDLTLQYTYVATSPLVVSGSVLPSQGKSSGGVEVYLQIMYFPFPSQVSVSFAGNLLDDTAVTVDASSTPVKTVLSFVTPQTQPGSVLVTVFPSTCPLPCVDAVTFDFNQISEAQVALVPPVPVSCPNKNSLVPPIILGNFPSGYDVASMTVTVIDGGGTRFPSSVSSTQRIDAASVQISVTLPQNLMPGQHTVELQFQPVSAVILTFTIDIYDPTSVRLLGIDPVALPTSFFLWGRAVAVDVLVSVLCANCPQGLKTTDVTAMYDGNMVSLLSIRDVSSCSPSAIDCNRTSFQVQLSSGLTAGSKSLIITSNLAKFQLTTAISSQESCNWDSYCNSFALTSDALSLLDRPISGQTCSLQFCIASHDIPDLSILSASPSSGPEAGGTSVKIQLQSLNAMDTSDIFVTCNNQFISVDRLDYSNKVIYISTPSYDGSKRSVVITVKSTGGAVRSASFTFTYVGSGPLTVLSVSAREVARSMDLDVLVSLKNFPKLDFPFNKSRVSFVLQDFDVRIIASSIVSSTSDGTVAALKVSPIQNGQWPMGYLQVRVFETSSAGQNEATFKVLVIDDPTPTVSSISPEEIDCSVSNNFVLGIKNLPPLVRSTDLIVYVDQYPMTVNLFQSQGLVATVKLGLSAIPSCKIGNNILSIRSLTDSRININTTVAFKANTSSKLLLYQPTSFYLGQSRDVEIYLDNFPSAACVDCVQEAYQSLFVCDGKNGTLKSVRVSQGKTIIVATLPLFKFPGTISCSLSSSTNSVAFQVSLVPPSVTISPIDGPQSGGSQITVVAVGFDATLPEQLAITVGGSTANIVSVQPTFYQQVFPAVRVVAVAPTAPNVGVVSCSISSISALSQQSFTFQYFQLPSIDWVRPNVATVNGKTKSADGRSARFKLSNFPPLNGPEDLVVLFDGMECISTSCYVADIQSASDHYIVTVRVPPRSSGDKVVSFAFRNSLQSSAIRSNRVATTTFQYVKPSPAISSILWCAVCNTGDACMLYRRCGDSSSPLVSEADSNGKGVVTFVVDNQEFASGASASASLNNVAYLQFQRVAFAASDGSRLELEFKMPKLSMSGQLSGELTLNNLGLTVNIPFQIKLFNSQILISCYEDVYSICAGSYTGPGPVKVRLTNFPYSQGGLSFVDSIVVTFGYVQATSLRLLSFNMTDAVLEVQPPTCSNCPFSNGRSSVDLSVALRADSSTKATTTYSYWKAPEVTSASFDSKGISISVLFDQAVRVVDASGSSSCPLLDETMRSLGGSAQCSWTTSSQLQISLDSTASVVPGSVLRFQDGALAPIYEFESNRLLSSTVKAPAFPVALSVSLKGPSTVDACSPLQLQAEASSQRPVLFSWDCSNDDALKSAISGVTSSNLTFTAGTPELQVFDKTYVLSVTATDFLGTVSKPVTLRVLKRRAPSPVISFSPPYISTTQNADVKVLAEIQFSSCPVEQSGFQFAWGQTAGPSVDPQYFNSSLPQLYIPAGVLKAGSSYVFEFTASMTVDASRTAKGSITVDVRNQQLVALISGGSHIQSSSLRNLVLDASSSRDPDQSSTAASGLVFSWTCSVWDGFSAQGCRDSNNNVLSLPSSSIVTIAPGTLPVLAGMEYIFNVTVSLPNRIPTSFSMPVTLYEEPIPTASIDFQGGTRGADGSLYVASVGRKLFSGACDPASSSYQWAMMADSVSVPIGNDTSNFPMGAQGPTFIVASDYFLPAVSYSLSLTCSANGFVGRAFLSMSVLQPPYGGACEVCVYDDAAGACQAGSAGTVSFSPFETVRFYCSGWASSNEPLQYRFGVSYNEGTETDWQAYSTASYNDIPCIKAGTMLLLVQLKDALGSENSMVRAPGRIGSVTSWKRVRVSNGRERGRRLLSNQTGLDWTKLGGMITSAIRRGQWDESSLLIGAGSEQASLELDSGILDYSSWLKSTETLISSLVSAANIAFFDPATACQALNIGKNLLKQIPSLSSEDITKVTSLVKTMIDSKTLFSVKTQFVCGESALSLYSSLFQILQAQAANQTWVAASVMNSFEQAMYKLMKLQSASLWPGESPITISTNTSQYKITRMYAKNVDKFASTVGLTGEFAFPDNLQQSLQLGDNVVIDVHSDVMSNAVDMEPWRPVSPLVSLSLSLSQDLVPLKVRNLSAPILFDLPVLTASDSYLCVYWNGSGYSGIGCRVERVNVGTVTCACNHLTSFTLLPPVELQPLSPLSSVPTPTFTVTQESNGDSQYVGYVAVRIRCNASQAYINWTVDSVTPTCLVQTSLNSTWSSALPTQLADVTVYITTNTTLKAVACIDGHASEFAEQSFHVLPTTELLLRLSFSGVSTTQLTDAVLNQLKILIAKDLGMPSSLLTLKDMATAWVRALHNYKRSLHAVVVLEWAVIPLSPQFAVSFQQLVEGVGASGFSSIFQQVGIQVSVVKLEVGKQGNMTEVQLSPVSTTPIAGAGAGAGGAGAGGAGAAGAGAGGAASTPPGVDKTAVPSGSSSSSNESTMWIVIYTCSAVTLFAVLLALKRYRRYVRDKNKSKVAPTEDSSTPADAPSETQRDEDTTAAMEEDEDMPEILVTRAGSSGFTANVLVQQLSEEGGGEGGRGEEQEGAAASHHGVVDASGRQRRKSKIAGRYKTNIRKILEEIKDGNKVEPEEAAGGEVDLLSSYSLPQVDEEVADKQTQEAEEKLTPIASAWTEIAESNKDDDATNAVVPFERDRA</sequence>
<dbReference type="PROSITE" id="PS50026">
    <property type="entry name" value="EGF_3"/>
    <property type="match status" value="1"/>
</dbReference>
<feature type="region of interest" description="Disordered" evidence="9">
    <location>
        <begin position="514"/>
        <end position="580"/>
    </location>
</feature>
<evidence type="ECO:0000259" key="11">
    <source>
        <dbReference type="PROSITE" id="PS50026"/>
    </source>
</evidence>
<reference evidence="13 15" key="1">
    <citation type="journal article" date="2012" name="Nature">
        <title>Algal genomes reveal evolutionary mosaicism and the fate of nucleomorphs.</title>
        <authorList>
            <consortium name="DOE Joint Genome Institute"/>
            <person name="Curtis B.A."/>
            <person name="Tanifuji G."/>
            <person name="Burki F."/>
            <person name="Gruber A."/>
            <person name="Irimia M."/>
            <person name="Maruyama S."/>
            <person name="Arias M.C."/>
            <person name="Ball S.G."/>
            <person name="Gile G.H."/>
            <person name="Hirakawa Y."/>
            <person name="Hopkins J.F."/>
            <person name="Kuo A."/>
            <person name="Rensing S.A."/>
            <person name="Schmutz J."/>
            <person name="Symeonidi A."/>
            <person name="Elias M."/>
            <person name="Eveleigh R.J."/>
            <person name="Herman E.K."/>
            <person name="Klute M.J."/>
            <person name="Nakayama T."/>
            <person name="Obornik M."/>
            <person name="Reyes-Prieto A."/>
            <person name="Armbrust E.V."/>
            <person name="Aves S.J."/>
            <person name="Beiko R.G."/>
            <person name="Coutinho P."/>
            <person name="Dacks J.B."/>
            <person name="Durnford D.G."/>
            <person name="Fast N.M."/>
            <person name="Green B.R."/>
            <person name="Grisdale C.J."/>
            <person name="Hempel F."/>
            <person name="Henrissat B."/>
            <person name="Hoppner M.P."/>
            <person name="Ishida K."/>
            <person name="Kim E."/>
            <person name="Koreny L."/>
            <person name="Kroth P.G."/>
            <person name="Liu Y."/>
            <person name="Malik S.B."/>
            <person name="Maier U.G."/>
            <person name="McRose D."/>
            <person name="Mock T."/>
            <person name="Neilson J.A."/>
            <person name="Onodera N.T."/>
            <person name="Poole A.M."/>
            <person name="Pritham E.J."/>
            <person name="Richards T.A."/>
            <person name="Rocap G."/>
            <person name="Roy S.W."/>
            <person name="Sarai C."/>
            <person name="Schaack S."/>
            <person name="Shirato S."/>
            <person name="Slamovits C.H."/>
            <person name="Spencer D.F."/>
            <person name="Suzuki S."/>
            <person name="Worden A.Z."/>
            <person name="Zauner S."/>
            <person name="Barry K."/>
            <person name="Bell C."/>
            <person name="Bharti A.K."/>
            <person name="Crow J.A."/>
            <person name="Grimwood J."/>
            <person name="Kramer R."/>
            <person name="Lindquist E."/>
            <person name="Lucas S."/>
            <person name="Salamov A."/>
            <person name="McFadden G.I."/>
            <person name="Lane C.E."/>
            <person name="Keeling P.J."/>
            <person name="Gray M.W."/>
            <person name="Grigoriev I.V."/>
            <person name="Archibald J.M."/>
        </authorList>
    </citation>
    <scope>NUCLEOTIDE SEQUENCE</scope>
    <source>
        <strain evidence="13 15">CCMP2712</strain>
    </source>
</reference>
<dbReference type="RefSeq" id="XP_005835005.1">
    <property type="nucleotide sequence ID" value="XM_005834948.1"/>
</dbReference>
<dbReference type="SMART" id="SM00429">
    <property type="entry name" value="IPT"/>
    <property type="match status" value="1"/>
</dbReference>
<feature type="region of interest" description="Disordered" evidence="9">
    <location>
        <begin position="272"/>
        <end position="384"/>
    </location>
</feature>
<proteinExistence type="predicted"/>
<dbReference type="PROSITE" id="PS00022">
    <property type="entry name" value="EGF_1"/>
    <property type="match status" value="2"/>
</dbReference>
<feature type="compositionally biased region" description="Low complexity" evidence="9">
    <location>
        <begin position="361"/>
        <end position="380"/>
    </location>
</feature>
<accession>L1JIV6</accession>
<dbReference type="SUPFAM" id="SSF81296">
    <property type="entry name" value="E set domains"/>
    <property type="match status" value="1"/>
</dbReference>
<dbReference type="HOGENOM" id="CLU_223120_0_0_1"/>
<dbReference type="SUPFAM" id="SSF57184">
    <property type="entry name" value="Growth factor receptor domain"/>
    <property type="match status" value="1"/>
</dbReference>
<feature type="compositionally biased region" description="Low complexity" evidence="9">
    <location>
        <begin position="475"/>
        <end position="502"/>
    </location>
</feature>
<feature type="compositionally biased region" description="Low complexity" evidence="9">
    <location>
        <begin position="593"/>
        <end position="622"/>
    </location>
</feature>
<feature type="region of interest" description="Disordered" evidence="9">
    <location>
        <begin position="593"/>
        <end position="663"/>
    </location>
</feature>
<dbReference type="KEGG" id="gtt:GUITHDRAFT_136985"/>
<dbReference type="eggNOG" id="KOG3599">
    <property type="taxonomic scope" value="Eukaryota"/>
</dbReference>
<feature type="compositionally biased region" description="Low complexity" evidence="9">
    <location>
        <begin position="281"/>
        <end position="300"/>
    </location>
</feature>
<dbReference type="InterPro" id="IPR042635">
    <property type="entry name" value="MEGF10/SREC1/2-like"/>
</dbReference>
<dbReference type="eggNOG" id="KOG1218">
    <property type="taxonomic scope" value="Eukaryota"/>
</dbReference>
<feature type="domain" description="GAIN-B" evidence="12">
    <location>
        <begin position="4992"/>
        <end position="5147"/>
    </location>
</feature>
<gene>
    <name evidence="13" type="ORF">GUITHDRAFT_136985</name>
</gene>
<dbReference type="PROSITE" id="PS50221">
    <property type="entry name" value="GAIN_B"/>
    <property type="match status" value="1"/>
</dbReference>
<evidence type="ECO:0000256" key="7">
    <source>
        <dbReference type="ARBA" id="ARBA00023157"/>
    </source>
</evidence>
<evidence type="ECO:0000256" key="10">
    <source>
        <dbReference type="SAM" id="Phobius"/>
    </source>
</evidence>
<evidence type="ECO:0000313" key="15">
    <source>
        <dbReference type="Proteomes" id="UP000011087"/>
    </source>
</evidence>
<comment type="subcellular location">
    <subcellularLocation>
        <location evidence="1">Cell membrane</location>
    </subcellularLocation>
</comment>
<dbReference type="EnsemblProtists" id="EKX48025">
    <property type="protein sequence ID" value="EKX48025"/>
    <property type="gene ID" value="GUITHDRAFT_136985"/>
</dbReference>
<name>L1JIV6_GUITC</name>
<dbReference type="GO" id="GO:0005044">
    <property type="term" value="F:scavenger receptor activity"/>
    <property type="evidence" value="ECO:0007669"/>
    <property type="project" value="InterPro"/>
</dbReference>
<keyword evidence="15" id="KW-1185">Reference proteome</keyword>
<evidence type="ECO:0000313" key="13">
    <source>
        <dbReference type="EMBL" id="EKX48025.1"/>
    </source>
</evidence>
<reference evidence="15" key="2">
    <citation type="submission" date="2012-11" db="EMBL/GenBank/DDBJ databases">
        <authorList>
            <person name="Kuo A."/>
            <person name="Curtis B.A."/>
            <person name="Tanifuji G."/>
            <person name="Burki F."/>
            <person name="Gruber A."/>
            <person name="Irimia M."/>
            <person name="Maruyama S."/>
            <person name="Arias M.C."/>
            <person name="Ball S.G."/>
            <person name="Gile G.H."/>
            <person name="Hirakawa Y."/>
            <person name="Hopkins J.F."/>
            <person name="Rensing S.A."/>
            <person name="Schmutz J."/>
            <person name="Symeonidi A."/>
            <person name="Elias M."/>
            <person name="Eveleigh R.J."/>
            <person name="Herman E.K."/>
            <person name="Klute M.J."/>
            <person name="Nakayama T."/>
            <person name="Obornik M."/>
            <person name="Reyes-Prieto A."/>
            <person name="Armbrust E.V."/>
            <person name="Aves S.J."/>
            <person name="Beiko R.G."/>
            <person name="Coutinho P."/>
            <person name="Dacks J.B."/>
            <person name="Durnford D.G."/>
            <person name="Fast N.M."/>
            <person name="Green B.R."/>
            <person name="Grisdale C."/>
            <person name="Hempe F."/>
            <person name="Henrissat B."/>
            <person name="Hoppner M.P."/>
            <person name="Ishida K.-I."/>
            <person name="Kim E."/>
            <person name="Koreny L."/>
            <person name="Kroth P.G."/>
            <person name="Liu Y."/>
            <person name="Malik S.-B."/>
            <person name="Maier U.G."/>
            <person name="McRose D."/>
            <person name="Mock T."/>
            <person name="Neilson J.A."/>
            <person name="Onodera N.T."/>
            <person name="Poole A.M."/>
            <person name="Pritham E.J."/>
            <person name="Richards T.A."/>
            <person name="Rocap G."/>
            <person name="Roy S.W."/>
            <person name="Sarai C."/>
            <person name="Schaack S."/>
            <person name="Shirato S."/>
            <person name="Slamovits C.H."/>
            <person name="Spencer D.F."/>
            <person name="Suzuki S."/>
            <person name="Worden A.Z."/>
            <person name="Zauner S."/>
            <person name="Barry K."/>
            <person name="Bell C."/>
            <person name="Bharti A.K."/>
            <person name="Crow J.A."/>
            <person name="Grimwood J."/>
            <person name="Kramer R."/>
            <person name="Lindquist E."/>
            <person name="Lucas S."/>
            <person name="Salamov A."/>
            <person name="McFadden G.I."/>
            <person name="Lane C.E."/>
            <person name="Keeling P.J."/>
            <person name="Gray M.W."/>
            <person name="Grigoriev I.V."/>
            <person name="Archibald J.M."/>
        </authorList>
    </citation>
    <scope>NUCLEOTIDE SEQUENCE</scope>
    <source>
        <strain evidence="15">CCMP2712</strain>
    </source>
</reference>
<feature type="region of interest" description="Disordered" evidence="9">
    <location>
        <begin position="396"/>
        <end position="502"/>
    </location>
</feature>
<keyword evidence="3 8" id="KW-0245">EGF-like domain</keyword>
<evidence type="ECO:0000256" key="5">
    <source>
        <dbReference type="ARBA" id="ARBA00022989"/>
    </source>
</evidence>
<dbReference type="PaxDb" id="55529-EKX48025"/>
<feature type="compositionally biased region" description="Low complexity" evidence="9">
    <location>
        <begin position="676"/>
        <end position="696"/>
    </location>
</feature>
<keyword evidence="6 10" id="KW-0472">Membrane</keyword>